<evidence type="ECO:0000313" key="2">
    <source>
        <dbReference type="Proteomes" id="UP001221898"/>
    </source>
</evidence>
<protein>
    <submittedName>
        <fullName evidence="1">Uncharacterized protein</fullName>
    </submittedName>
</protein>
<organism evidence="1 2">
    <name type="scientific">Aldrovandia affinis</name>
    <dbReference type="NCBI Taxonomy" id="143900"/>
    <lineage>
        <taxon>Eukaryota</taxon>
        <taxon>Metazoa</taxon>
        <taxon>Chordata</taxon>
        <taxon>Craniata</taxon>
        <taxon>Vertebrata</taxon>
        <taxon>Euteleostomi</taxon>
        <taxon>Actinopterygii</taxon>
        <taxon>Neopterygii</taxon>
        <taxon>Teleostei</taxon>
        <taxon>Notacanthiformes</taxon>
        <taxon>Halosauridae</taxon>
        <taxon>Aldrovandia</taxon>
    </lineage>
</organism>
<dbReference type="Proteomes" id="UP001221898">
    <property type="component" value="Unassembled WGS sequence"/>
</dbReference>
<proteinExistence type="predicted"/>
<sequence length="109" mass="12159">MAINRCTTNPQPAFKLCSLHPKQATDTLWQFHAGRAGKRVLERGWGWGLIVVNSGGKALSLPQSSRFRRAHIRAEYNRRWAAIDPLSRKDNIAMTTSDGSRSQKGGPED</sequence>
<keyword evidence="2" id="KW-1185">Reference proteome</keyword>
<dbReference type="EMBL" id="JAINUG010000334">
    <property type="protein sequence ID" value="KAJ8378006.1"/>
    <property type="molecule type" value="Genomic_DNA"/>
</dbReference>
<name>A0AAD7W3E0_9TELE</name>
<comment type="caution">
    <text evidence="1">The sequence shown here is derived from an EMBL/GenBank/DDBJ whole genome shotgun (WGS) entry which is preliminary data.</text>
</comment>
<accession>A0AAD7W3E0</accession>
<gene>
    <name evidence="1" type="ORF">AAFF_G00249430</name>
</gene>
<reference evidence="1" key="1">
    <citation type="journal article" date="2023" name="Science">
        <title>Genome structures resolve the early diversification of teleost fishes.</title>
        <authorList>
            <person name="Parey E."/>
            <person name="Louis A."/>
            <person name="Montfort J."/>
            <person name="Bouchez O."/>
            <person name="Roques C."/>
            <person name="Iampietro C."/>
            <person name="Lluch J."/>
            <person name="Castinel A."/>
            <person name="Donnadieu C."/>
            <person name="Desvignes T."/>
            <person name="Floi Bucao C."/>
            <person name="Jouanno E."/>
            <person name="Wen M."/>
            <person name="Mejri S."/>
            <person name="Dirks R."/>
            <person name="Jansen H."/>
            <person name="Henkel C."/>
            <person name="Chen W.J."/>
            <person name="Zahm M."/>
            <person name="Cabau C."/>
            <person name="Klopp C."/>
            <person name="Thompson A.W."/>
            <person name="Robinson-Rechavi M."/>
            <person name="Braasch I."/>
            <person name="Lecointre G."/>
            <person name="Bobe J."/>
            <person name="Postlethwait J.H."/>
            <person name="Berthelot C."/>
            <person name="Roest Crollius H."/>
            <person name="Guiguen Y."/>
        </authorList>
    </citation>
    <scope>NUCLEOTIDE SEQUENCE</scope>
    <source>
        <strain evidence="1">NC1722</strain>
    </source>
</reference>
<evidence type="ECO:0000313" key="1">
    <source>
        <dbReference type="EMBL" id="KAJ8378006.1"/>
    </source>
</evidence>
<dbReference type="AlphaFoldDB" id="A0AAD7W3E0"/>